<comment type="caution">
    <text evidence="3">The sequence shown here is derived from an EMBL/GenBank/DDBJ whole genome shotgun (WGS) entry which is preliminary data.</text>
</comment>
<feature type="non-terminal residue" evidence="3">
    <location>
        <position position="1"/>
    </location>
</feature>
<dbReference type="InterPro" id="IPR035979">
    <property type="entry name" value="RBD_domain_sf"/>
</dbReference>
<evidence type="ECO:0000256" key="1">
    <source>
        <dbReference type="SAM" id="MobiDB-lite"/>
    </source>
</evidence>
<dbReference type="Pfam" id="PF13976">
    <property type="entry name" value="gag_pre-integrs"/>
    <property type="match status" value="1"/>
</dbReference>
<dbReference type="InterPro" id="IPR025724">
    <property type="entry name" value="GAG-pre-integrase_dom"/>
</dbReference>
<accession>A0A6L2N526</accession>
<reference evidence="3" key="1">
    <citation type="journal article" date="2019" name="Sci. Rep.">
        <title>Draft genome of Tanacetum cinerariifolium, the natural source of mosquito coil.</title>
        <authorList>
            <person name="Yamashiro T."/>
            <person name="Shiraishi A."/>
            <person name="Satake H."/>
            <person name="Nakayama K."/>
        </authorList>
    </citation>
    <scope>NUCLEOTIDE SEQUENCE</scope>
</reference>
<protein>
    <submittedName>
        <fullName evidence="3">Integrase, catalytic region, zinc finger, CCHC-type, peptidase aspartic, catalytic</fullName>
    </submittedName>
</protein>
<dbReference type="AlphaFoldDB" id="A0A6L2N526"/>
<name>A0A6L2N526_TANCI</name>
<organism evidence="3">
    <name type="scientific">Tanacetum cinerariifolium</name>
    <name type="common">Dalmatian daisy</name>
    <name type="synonym">Chrysanthemum cinerariifolium</name>
    <dbReference type="NCBI Taxonomy" id="118510"/>
    <lineage>
        <taxon>Eukaryota</taxon>
        <taxon>Viridiplantae</taxon>
        <taxon>Streptophyta</taxon>
        <taxon>Embryophyta</taxon>
        <taxon>Tracheophyta</taxon>
        <taxon>Spermatophyta</taxon>
        <taxon>Magnoliopsida</taxon>
        <taxon>eudicotyledons</taxon>
        <taxon>Gunneridae</taxon>
        <taxon>Pentapetalae</taxon>
        <taxon>asterids</taxon>
        <taxon>campanulids</taxon>
        <taxon>Asterales</taxon>
        <taxon>Asteraceae</taxon>
        <taxon>Asteroideae</taxon>
        <taxon>Anthemideae</taxon>
        <taxon>Anthemidinae</taxon>
        <taxon>Tanacetum</taxon>
    </lineage>
</organism>
<feature type="region of interest" description="Disordered" evidence="1">
    <location>
        <begin position="613"/>
        <end position="689"/>
    </location>
</feature>
<dbReference type="Gene3D" id="3.30.70.330">
    <property type="match status" value="1"/>
</dbReference>
<dbReference type="SUPFAM" id="SSF54928">
    <property type="entry name" value="RNA-binding domain, RBD"/>
    <property type="match status" value="1"/>
</dbReference>
<dbReference type="GO" id="GO:0003676">
    <property type="term" value="F:nucleic acid binding"/>
    <property type="evidence" value="ECO:0007669"/>
    <property type="project" value="InterPro"/>
</dbReference>
<sequence length="945" mass="107630">EEEKNEEVKEEASKNETKIKGSNVYVKNIDKLQECFSQRGTITTLELLLKEKGTSNRFGFVCFSRSSDSRHDPRQEHIIVAGAENRPQLLEKSMYDSWASRIRLFIKGKKCGRMMHDSIDNGPLVYPAVEENGQTRLMKYSELTKAQQLQNDYDVQATNIILHGLPPDVYALVNHQEAAKDIWDKGETLYEYYWIFSQLINDMHTIGMTMQQVQVNTKFLNALPSKWSKFFTDVKLAKSLHTTNYDQLVTVQQVQGRQSQSFVGIRSRGTTTTSRGNYAAGQPRVVKCYNYQGKGHMVRECTQPKRPRTAAWFKEKLMLAEAQEAGQILDEEQLVFLADPRISEALVSQQTIPQNSTFQTEDLDAYARIVMTYPWLNRFLIEAPSELPKVSLENKSLEKLKYQLANLDKVVKRTRFDTITDAQSQEKDTVIRKLTDKIKSLSGKDSVENVKKDIDEIETINIELGNSVAKLLSENKIIRKEREHLKSIYKDQFDSIRKTHVQFKEHRDSLISQINAKSVENSDLNAQLQEKVFAIAALKNELRKLKRKNIVDTAVSKPNVTIAPGMFKLYIKPISRRFKNNRDDHETFPSLTKPFEKLVAVTLMNKDKKVRFAEPVTSSSNIPKQTDSLNTKDSNKPLLTSTGVKPTTSASESKPSGNSKNNKIMRPPSSNQRNKVEDHSSKVKSSLNKMSSISEPVIATPTQRILVYSRRPKATRFVGSISKVKIEESKTSNSMEPKQSWGSTVFDVSSSSLNDCRFTNDHIAKIMGYGYYQMGNILISRFYYLEGLGHNLFSVGQFCDSDLEVAFRKHICFIRDLDGVDLLKGSQGSNLYTLSMDNLLLSSPICILSKASKTKSWLWHCRLSQLNFYYITSLAKQGLVRGLSKLKYQKDHLCSACALGKSKKHFHKPKAKDSIQEKTTSIAYGSLRADEDSKYQRKDIHTGYR</sequence>
<evidence type="ECO:0000259" key="2">
    <source>
        <dbReference type="Pfam" id="PF13976"/>
    </source>
</evidence>
<evidence type="ECO:0000313" key="3">
    <source>
        <dbReference type="EMBL" id="GEU81213.1"/>
    </source>
</evidence>
<feature type="compositionally biased region" description="Polar residues" evidence="1">
    <location>
        <begin position="616"/>
        <end position="673"/>
    </location>
</feature>
<dbReference type="InterPro" id="IPR012677">
    <property type="entry name" value="Nucleotide-bd_a/b_plait_sf"/>
</dbReference>
<gene>
    <name evidence="3" type="ORF">Tci_053191</name>
</gene>
<proteinExistence type="predicted"/>
<dbReference type="EMBL" id="BKCJ010008234">
    <property type="protein sequence ID" value="GEU81213.1"/>
    <property type="molecule type" value="Genomic_DNA"/>
</dbReference>
<feature type="domain" description="GAG-pre-integrase" evidence="2">
    <location>
        <begin position="830"/>
        <end position="902"/>
    </location>
</feature>